<evidence type="ECO:0000313" key="2">
    <source>
        <dbReference type="Proteomes" id="UP000008064"/>
    </source>
</evidence>
<dbReference type="OrthoDB" id="3017409at2759"/>
<protein>
    <submittedName>
        <fullName evidence="1">Uncharacterized protein</fullName>
    </submittedName>
</protein>
<sequence length="74" mass="8168">MDESLRPPVRLQAISATTISLKSANASVNDFLADFQSRSTPSKGGDTTITAQLQKLSDALQERRTRDRKMQEST</sequence>
<reference evidence="2" key="1">
    <citation type="journal article" date="2011" name="Science">
        <title>The plant cell wall-decomposing machinery underlies the functional diversity of forest fungi.</title>
        <authorList>
            <person name="Eastwood D.C."/>
            <person name="Floudas D."/>
            <person name="Binder M."/>
            <person name="Majcherczyk A."/>
            <person name="Schneider P."/>
            <person name="Aerts A."/>
            <person name="Asiegbu F.O."/>
            <person name="Baker S.E."/>
            <person name="Barry K."/>
            <person name="Bendiksby M."/>
            <person name="Blumentritt M."/>
            <person name="Coutinho P.M."/>
            <person name="Cullen D."/>
            <person name="de Vries R.P."/>
            <person name="Gathman A."/>
            <person name="Goodell B."/>
            <person name="Henrissat B."/>
            <person name="Ihrmark K."/>
            <person name="Kauserud H."/>
            <person name="Kohler A."/>
            <person name="LaButti K."/>
            <person name="Lapidus A."/>
            <person name="Lavin J.L."/>
            <person name="Lee Y.-H."/>
            <person name="Lindquist E."/>
            <person name="Lilly W."/>
            <person name="Lucas S."/>
            <person name="Morin E."/>
            <person name="Murat C."/>
            <person name="Oguiza J.A."/>
            <person name="Park J."/>
            <person name="Pisabarro A.G."/>
            <person name="Riley R."/>
            <person name="Rosling A."/>
            <person name="Salamov A."/>
            <person name="Schmidt O."/>
            <person name="Schmutz J."/>
            <person name="Skrede I."/>
            <person name="Stenlid J."/>
            <person name="Wiebenga A."/>
            <person name="Xie X."/>
            <person name="Kuees U."/>
            <person name="Hibbett D.S."/>
            <person name="Hoffmeister D."/>
            <person name="Hoegberg N."/>
            <person name="Martin F."/>
            <person name="Grigoriev I.V."/>
            <person name="Watkinson S.C."/>
        </authorList>
    </citation>
    <scope>NUCLEOTIDE SEQUENCE [LARGE SCALE GENOMIC DNA]</scope>
    <source>
        <strain evidence="2">S7.9</strain>
    </source>
</reference>
<name>F8P324_SERL9</name>
<dbReference type="EMBL" id="GL945437">
    <property type="protein sequence ID" value="EGO22555.1"/>
    <property type="molecule type" value="Genomic_DNA"/>
</dbReference>
<dbReference type="AlphaFoldDB" id="F8P324"/>
<dbReference type="RefSeq" id="XP_007321093.1">
    <property type="nucleotide sequence ID" value="XM_007321031.1"/>
</dbReference>
<evidence type="ECO:0000313" key="1">
    <source>
        <dbReference type="EMBL" id="EGO22555.1"/>
    </source>
</evidence>
<dbReference type="Proteomes" id="UP000008064">
    <property type="component" value="Unassembled WGS sequence"/>
</dbReference>
<organism evidence="2">
    <name type="scientific">Serpula lacrymans var. lacrymans (strain S7.9)</name>
    <name type="common">Dry rot fungus</name>
    <dbReference type="NCBI Taxonomy" id="578457"/>
    <lineage>
        <taxon>Eukaryota</taxon>
        <taxon>Fungi</taxon>
        <taxon>Dikarya</taxon>
        <taxon>Basidiomycota</taxon>
        <taxon>Agaricomycotina</taxon>
        <taxon>Agaricomycetes</taxon>
        <taxon>Agaricomycetidae</taxon>
        <taxon>Boletales</taxon>
        <taxon>Coniophorineae</taxon>
        <taxon>Serpulaceae</taxon>
        <taxon>Serpula</taxon>
    </lineage>
</organism>
<gene>
    <name evidence="1" type="ORF">SERLADRAFT_473545</name>
</gene>
<dbReference type="GeneID" id="18820321"/>
<proteinExistence type="predicted"/>
<accession>F8P324</accession>
<dbReference type="KEGG" id="sla:SERLADRAFT_473545"/>
<dbReference type="HOGENOM" id="CLU_184662_0_0_1"/>